<name>A0A1E3H9M8_9TREE</name>
<proteinExistence type="predicted"/>
<evidence type="ECO:0000256" key="1">
    <source>
        <dbReference type="SAM" id="MobiDB-lite"/>
    </source>
</evidence>
<reference evidence="2 3" key="1">
    <citation type="submission" date="2016-06" db="EMBL/GenBank/DDBJ databases">
        <title>Evolution of pathogenesis and genome organization in the Tremellales.</title>
        <authorList>
            <person name="Cuomo C."/>
            <person name="Litvintseva A."/>
            <person name="Heitman J."/>
            <person name="Chen Y."/>
            <person name="Sun S."/>
            <person name="Springer D."/>
            <person name="Dromer F."/>
            <person name="Young S."/>
            <person name="Zeng Q."/>
            <person name="Chapman S."/>
            <person name="Gujja S."/>
            <person name="Saif S."/>
            <person name="Birren B."/>
        </authorList>
    </citation>
    <scope>NUCLEOTIDE SEQUENCE [LARGE SCALE GENOMIC DNA]</scope>
    <source>
        <strain evidence="2 3">CBS 6039</strain>
    </source>
</reference>
<feature type="compositionally biased region" description="Basic residues" evidence="1">
    <location>
        <begin position="1"/>
        <end position="11"/>
    </location>
</feature>
<feature type="region of interest" description="Disordered" evidence="1">
    <location>
        <begin position="483"/>
        <end position="634"/>
    </location>
</feature>
<feature type="compositionally biased region" description="Low complexity" evidence="1">
    <location>
        <begin position="597"/>
        <end position="613"/>
    </location>
</feature>
<dbReference type="EMBL" id="AWGJ01000014">
    <property type="protein sequence ID" value="ODN73039.1"/>
    <property type="molecule type" value="Genomic_DNA"/>
</dbReference>
<dbReference type="OrthoDB" id="2576405at2759"/>
<organism evidence="2 3">
    <name type="scientific">Cryptococcus amylolentus CBS 6039</name>
    <dbReference type="NCBI Taxonomy" id="1295533"/>
    <lineage>
        <taxon>Eukaryota</taxon>
        <taxon>Fungi</taxon>
        <taxon>Dikarya</taxon>
        <taxon>Basidiomycota</taxon>
        <taxon>Agaricomycotina</taxon>
        <taxon>Tremellomycetes</taxon>
        <taxon>Tremellales</taxon>
        <taxon>Cryptococcaceae</taxon>
        <taxon>Cryptococcus</taxon>
    </lineage>
</organism>
<comment type="caution">
    <text evidence="2">The sequence shown here is derived from an EMBL/GenBank/DDBJ whole genome shotgun (WGS) entry which is preliminary data.</text>
</comment>
<keyword evidence="3" id="KW-1185">Reference proteome</keyword>
<gene>
    <name evidence="2" type="ORF">L202_08434</name>
</gene>
<feature type="compositionally biased region" description="Acidic residues" evidence="1">
    <location>
        <begin position="508"/>
        <end position="526"/>
    </location>
</feature>
<feature type="compositionally biased region" description="Gly residues" evidence="1">
    <location>
        <begin position="532"/>
        <end position="541"/>
    </location>
</feature>
<feature type="compositionally biased region" description="Basic and acidic residues" evidence="1">
    <location>
        <begin position="550"/>
        <end position="565"/>
    </location>
</feature>
<dbReference type="STRING" id="1295533.A0A1E3H9M8"/>
<dbReference type="AlphaFoldDB" id="A0A1E3H9M8"/>
<dbReference type="Proteomes" id="UP000094065">
    <property type="component" value="Unassembled WGS sequence"/>
</dbReference>
<evidence type="ECO:0000313" key="2">
    <source>
        <dbReference type="EMBL" id="ODN73039.1"/>
    </source>
</evidence>
<accession>A0A1E3H9M8</accession>
<feature type="compositionally biased region" description="Low complexity" evidence="1">
    <location>
        <begin position="12"/>
        <end position="32"/>
    </location>
</feature>
<dbReference type="GeneID" id="30159743"/>
<dbReference type="RefSeq" id="XP_018988980.1">
    <property type="nucleotide sequence ID" value="XM_019143316.1"/>
</dbReference>
<feature type="region of interest" description="Disordered" evidence="1">
    <location>
        <begin position="1"/>
        <end position="62"/>
    </location>
</feature>
<protein>
    <submittedName>
        <fullName evidence="2">Uncharacterized protein</fullName>
    </submittedName>
</protein>
<sequence length="679" mass="74259">MPPRRSRRSHPRTTPAGAPDAGPSDAAPIASPAAPPNPLLNLLQSLAPSPDTHPGSIDPSDASLAADADIVNIADSGTTTEAWNMLPTSELGHAANCDKPYPLTLVPFDIAHPPQNETSLVILPYDEIVAEDKLGLFWVEEYKAGNIQNERRYEGSFVIIYLRSFCLDVDGLRARRYRQGNRPYVLYPTVFVTSVRLDEGYYIETGEYKALPAVRSVIQNALRKKKAKAAKNAKKDNKALPATSQLTSNTIGGLMPDVGLEGLYFEQSPEGGSLGSSAHQLVKKKILYFVAEIKWGKLARRDLENWRELDQAILRYACLEALFQAVYYLHMAFTVSRTRIAIALANEFYTRLVNVTGEEGGPQRILVEAPPDVVSASRELESYADGMSPDDILKLAEDDHWAAPNSLIKDHDNWRYDEAAKYRLDATILMTLAIATRDPKTLEDPLPLSRSTEAFRSNAMDANVVESRAYDWLEKRNLMKSRRYAKQAAGQKEKPEVGNEDQGGPSDEGGDDDEARGGEDGDDQDKGDDRGGGGGGLGGDGSSRNNQGRDNSRRRDKDPDPEGGLRRSKRHKQSHEGGKDNNSLAPTEKSHLPTPVPSNTTNSPAPNSAASTSGSDKRGTIDLSDLGVSSKEDDELEMDKMIVRVVLVTPEEMDGIVAQAAKQGWAAVLRIGDRRCQAD</sequence>
<evidence type="ECO:0000313" key="3">
    <source>
        <dbReference type="Proteomes" id="UP000094065"/>
    </source>
</evidence>
<feature type="compositionally biased region" description="Low complexity" evidence="1">
    <location>
        <begin position="39"/>
        <end position="62"/>
    </location>
</feature>